<keyword evidence="2" id="KW-0067">ATP-binding</keyword>
<evidence type="ECO:0000259" key="7">
    <source>
        <dbReference type="PROSITE" id="PS50110"/>
    </source>
</evidence>
<evidence type="ECO:0000259" key="6">
    <source>
        <dbReference type="PROSITE" id="PS50045"/>
    </source>
</evidence>
<dbReference type="Pfam" id="PF00072">
    <property type="entry name" value="Response_reg"/>
    <property type="match status" value="1"/>
</dbReference>
<dbReference type="Gene3D" id="3.40.50.2300">
    <property type="match status" value="1"/>
</dbReference>
<proteinExistence type="predicted"/>
<keyword evidence="5" id="KW-0597">Phosphoprotein</keyword>
<dbReference type="GO" id="GO:0006355">
    <property type="term" value="P:regulation of DNA-templated transcription"/>
    <property type="evidence" value="ECO:0007669"/>
    <property type="project" value="InterPro"/>
</dbReference>
<dbReference type="InterPro" id="IPR058031">
    <property type="entry name" value="AAA_lid_NorR"/>
</dbReference>
<dbReference type="PRINTS" id="PR01590">
    <property type="entry name" value="HTHFIS"/>
</dbReference>
<feature type="modified residue" description="4-aspartylphosphate" evidence="5">
    <location>
        <position position="51"/>
    </location>
</feature>
<dbReference type="SUPFAM" id="SSF52540">
    <property type="entry name" value="P-loop containing nucleoside triphosphate hydrolases"/>
    <property type="match status" value="1"/>
</dbReference>
<name>A0A1M7T6I0_9BACT</name>
<dbReference type="EMBL" id="FRDI01000007">
    <property type="protein sequence ID" value="SHN66343.1"/>
    <property type="molecule type" value="Genomic_DNA"/>
</dbReference>
<dbReference type="FunFam" id="3.40.50.300:FF:000006">
    <property type="entry name" value="DNA-binding transcriptional regulator NtrC"/>
    <property type="match status" value="1"/>
</dbReference>
<dbReference type="OrthoDB" id="9763792at2"/>
<dbReference type="InterPro" id="IPR001789">
    <property type="entry name" value="Sig_transdc_resp-reg_receiver"/>
</dbReference>
<dbReference type="GO" id="GO:0043565">
    <property type="term" value="F:sequence-specific DNA binding"/>
    <property type="evidence" value="ECO:0007669"/>
    <property type="project" value="InterPro"/>
</dbReference>
<dbReference type="SMART" id="SM00382">
    <property type="entry name" value="AAA"/>
    <property type="match status" value="1"/>
</dbReference>
<keyword evidence="4" id="KW-0804">Transcription</keyword>
<evidence type="ECO:0000313" key="9">
    <source>
        <dbReference type="Proteomes" id="UP000186469"/>
    </source>
</evidence>
<dbReference type="InterPro" id="IPR009057">
    <property type="entry name" value="Homeodomain-like_sf"/>
</dbReference>
<evidence type="ECO:0000256" key="1">
    <source>
        <dbReference type="ARBA" id="ARBA00022741"/>
    </source>
</evidence>
<dbReference type="PANTHER" id="PTHR32071">
    <property type="entry name" value="TRANSCRIPTIONAL REGULATORY PROTEIN"/>
    <property type="match status" value="1"/>
</dbReference>
<dbReference type="SMART" id="SM00448">
    <property type="entry name" value="REC"/>
    <property type="match status" value="1"/>
</dbReference>
<dbReference type="Gene3D" id="1.10.8.60">
    <property type="match status" value="1"/>
</dbReference>
<keyword evidence="3" id="KW-0805">Transcription regulation</keyword>
<dbReference type="SUPFAM" id="SSF52172">
    <property type="entry name" value="CheY-like"/>
    <property type="match status" value="1"/>
</dbReference>
<dbReference type="InterPro" id="IPR011006">
    <property type="entry name" value="CheY-like_superfamily"/>
</dbReference>
<dbReference type="GO" id="GO:0005524">
    <property type="term" value="F:ATP binding"/>
    <property type="evidence" value="ECO:0007669"/>
    <property type="project" value="UniProtKB-KW"/>
</dbReference>
<dbReference type="STRING" id="1121455.SAMN02745728_01622"/>
<dbReference type="PROSITE" id="PS50110">
    <property type="entry name" value="RESPONSE_REGULATORY"/>
    <property type="match status" value="1"/>
</dbReference>
<dbReference type="GO" id="GO:0000160">
    <property type="term" value="P:phosphorelay signal transduction system"/>
    <property type="evidence" value="ECO:0007669"/>
    <property type="project" value="InterPro"/>
</dbReference>
<dbReference type="InterPro" id="IPR003593">
    <property type="entry name" value="AAA+_ATPase"/>
</dbReference>
<dbReference type="InterPro" id="IPR002078">
    <property type="entry name" value="Sigma_54_int"/>
</dbReference>
<keyword evidence="8" id="KW-0238">DNA-binding</keyword>
<feature type="domain" description="Sigma-54 factor interaction" evidence="6">
    <location>
        <begin position="165"/>
        <end position="396"/>
    </location>
</feature>
<dbReference type="Pfam" id="PF02954">
    <property type="entry name" value="HTH_8"/>
    <property type="match status" value="1"/>
</dbReference>
<dbReference type="InterPro" id="IPR027417">
    <property type="entry name" value="P-loop_NTPase"/>
</dbReference>
<accession>A0A1M7T6I0</accession>
<gene>
    <name evidence="8" type="ORF">SAMN02745728_01622</name>
</gene>
<reference evidence="8 9" key="1">
    <citation type="submission" date="2016-12" db="EMBL/GenBank/DDBJ databases">
        <authorList>
            <person name="Song W.-J."/>
            <person name="Kurnit D.M."/>
        </authorList>
    </citation>
    <scope>NUCLEOTIDE SEQUENCE [LARGE SCALE GENOMIC DNA]</scope>
    <source>
        <strain evidence="8 9">DSM 11393</strain>
    </source>
</reference>
<dbReference type="PROSITE" id="PS50045">
    <property type="entry name" value="SIGMA54_INTERACT_4"/>
    <property type="match status" value="1"/>
</dbReference>
<evidence type="ECO:0000256" key="2">
    <source>
        <dbReference type="ARBA" id="ARBA00022840"/>
    </source>
</evidence>
<dbReference type="InterPro" id="IPR002197">
    <property type="entry name" value="HTH_Fis"/>
</dbReference>
<dbReference type="CDD" id="cd00009">
    <property type="entry name" value="AAA"/>
    <property type="match status" value="1"/>
</dbReference>
<keyword evidence="1" id="KW-0547">Nucleotide-binding</keyword>
<dbReference type="Gene3D" id="1.10.10.60">
    <property type="entry name" value="Homeodomain-like"/>
    <property type="match status" value="1"/>
</dbReference>
<dbReference type="RefSeq" id="WP_072697311.1">
    <property type="nucleotide sequence ID" value="NZ_FRDI01000007.1"/>
</dbReference>
<feature type="domain" description="Response regulatory" evidence="7">
    <location>
        <begin position="2"/>
        <end position="118"/>
    </location>
</feature>
<dbReference type="Pfam" id="PF00158">
    <property type="entry name" value="Sigma54_activat"/>
    <property type="match status" value="1"/>
</dbReference>
<protein>
    <submittedName>
        <fullName evidence="8">DNA-binding transcriptional response regulator, NtrC family, contains REC, AAA-type ATPase, and a Fis-type DNA-binding domains</fullName>
    </submittedName>
</protein>
<evidence type="ECO:0000256" key="4">
    <source>
        <dbReference type="ARBA" id="ARBA00023163"/>
    </source>
</evidence>
<dbReference type="PROSITE" id="PS00675">
    <property type="entry name" value="SIGMA54_INTERACT_1"/>
    <property type="match status" value="1"/>
</dbReference>
<dbReference type="AlphaFoldDB" id="A0A1M7T6I0"/>
<dbReference type="Gene3D" id="3.40.50.300">
    <property type="entry name" value="P-loop containing nucleotide triphosphate hydrolases"/>
    <property type="match status" value="1"/>
</dbReference>
<dbReference type="Proteomes" id="UP000186469">
    <property type="component" value="Unassembled WGS sequence"/>
</dbReference>
<sequence>MKILIVDDNEASLTSLKLVLSDLGHTIVAMDKPVEALAHATSEFYPLIITDIRMPEMDGLELLTALKEHPVSKDSDIVLMTGYADTETAIEALRRGAYNYLHKPINLQELMVVTEKVAEHQTLRFENKDLKQNMEQRVSEATASLRQEYAKIKSRLQAVEGIGDIIVASQAMKDIYDQTQVFHQNPSVPVLIEGETGTGKEIIARLIHYGQNGSTKPFIALNCSAMPHELFESELFGYETGAFTGSRVGGMVGKLELAEDGTLFLDEIAEMPLSLQPKLLRVLQERSFYRLGGVKKREFKARVICAGNRDMAKLVEKGTFRRDLYHRLRVGHIVLPSLKERPEDLFVLTNFFLERENKRKRKNFKGISQNARELISSYPWQGNIRELENAIERAVLLNDASLLEAEHLDFLENTQSEKQNKKQIDSNNDQILLNNKLELPETSFNLEAHINEIIQAALDKFEGNKSKAAAYLGISRYALMRKLQK</sequence>
<evidence type="ECO:0000256" key="5">
    <source>
        <dbReference type="PROSITE-ProRule" id="PRU00169"/>
    </source>
</evidence>
<organism evidence="8 9">
    <name type="scientific">Desulfovibrio litoralis DSM 11393</name>
    <dbReference type="NCBI Taxonomy" id="1121455"/>
    <lineage>
        <taxon>Bacteria</taxon>
        <taxon>Pseudomonadati</taxon>
        <taxon>Thermodesulfobacteriota</taxon>
        <taxon>Desulfovibrionia</taxon>
        <taxon>Desulfovibrionales</taxon>
        <taxon>Desulfovibrionaceae</taxon>
        <taxon>Desulfovibrio</taxon>
    </lineage>
</organism>
<keyword evidence="9" id="KW-1185">Reference proteome</keyword>
<dbReference type="InterPro" id="IPR025662">
    <property type="entry name" value="Sigma_54_int_dom_ATP-bd_1"/>
</dbReference>
<evidence type="ECO:0000313" key="8">
    <source>
        <dbReference type="EMBL" id="SHN66343.1"/>
    </source>
</evidence>
<dbReference type="Pfam" id="PF25601">
    <property type="entry name" value="AAA_lid_14"/>
    <property type="match status" value="1"/>
</dbReference>
<evidence type="ECO:0000256" key="3">
    <source>
        <dbReference type="ARBA" id="ARBA00023015"/>
    </source>
</evidence>
<dbReference type="SUPFAM" id="SSF46689">
    <property type="entry name" value="Homeodomain-like"/>
    <property type="match status" value="1"/>
</dbReference>